<keyword evidence="2" id="KW-0808">Transferase</keyword>
<name>A0A1H4N325_9FLAO</name>
<evidence type="ECO:0000313" key="2">
    <source>
        <dbReference type="EMBL" id="SEB89623.1"/>
    </source>
</evidence>
<dbReference type="InterPro" id="IPR001763">
    <property type="entry name" value="Rhodanese-like_dom"/>
</dbReference>
<dbReference type="PROSITE" id="PS50206">
    <property type="entry name" value="RHODANESE_3"/>
    <property type="match status" value="1"/>
</dbReference>
<dbReference type="OrthoDB" id="9808735at2"/>
<dbReference type="SMART" id="SM00450">
    <property type="entry name" value="RHOD"/>
    <property type="match status" value="1"/>
</dbReference>
<evidence type="ECO:0000259" key="1">
    <source>
        <dbReference type="PROSITE" id="PS50206"/>
    </source>
</evidence>
<accession>A0A1H4N325</accession>
<dbReference type="InterPro" id="IPR052367">
    <property type="entry name" value="Thiosulfate_ST/Rhodanese-like"/>
</dbReference>
<reference evidence="2 3" key="1">
    <citation type="submission" date="2016-10" db="EMBL/GenBank/DDBJ databases">
        <authorList>
            <person name="de Groot N.N."/>
        </authorList>
    </citation>
    <scope>NUCLEOTIDE SEQUENCE [LARGE SCALE GENOMIC DNA]</scope>
    <source>
        <strain evidence="2 3">MAR_2009_71</strain>
    </source>
</reference>
<dbReference type="GO" id="GO:0016740">
    <property type="term" value="F:transferase activity"/>
    <property type="evidence" value="ECO:0007669"/>
    <property type="project" value="UniProtKB-KW"/>
</dbReference>
<organism evidence="2 3">
    <name type="scientific">Maribacter dokdonensis</name>
    <dbReference type="NCBI Taxonomy" id="320912"/>
    <lineage>
        <taxon>Bacteria</taxon>
        <taxon>Pseudomonadati</taxon>
        <taxon>Bacteroidota</taxon>
        <taxon>Flavobacteriia</taxon>
        <taxon>Flavobacteriales</taxon>
        <taxon>Flavobacteriaceae</taxon>
        <taxon>Maribacter</taxon>
    </lineage>
</organism>
<dbReference type="InterPro" id="IPR036873">
    <property type="entry name" value="Rhodanese-like_dom_sf"/>
</dbReference>
<feature type="domain" description="Rhodanese" evidence="1">
    <location>
        <begin position="42"/>
        <end position="126"/>
    </location>
</feature>
<dbReference type="CDD" id="cd00158">
    <property type="entry name" value="RHOD"/>
    <property type="match status" value="1"/>
</dbReference>
<evidence type="ECO:0000313" key="3">
    <source>
        <dbReference type="Proteomes" id="UP000183038"/>
    </source>
</evidence>
<sequence>MFTFGNKHFIMRNILLFVLIISSQCVLAQIESQPISKFSGFDSAKEILLDVRTPQEYKEGSIHGAININWLSNDFDEKVTKLDKTKKVYVFCKKGGRSLKSQARLVELGFNNVVDLQGGYDAYSCKD</sequence>
<dbReference type="AlphaFoldDB" id="A0A1H4N325"/>
<dbReference type="EMBL" id="FNTB01000001">
    <property type="protein sequence ID" value="SEB89623.1"/>
    <property type="molecule type" value="Genomic_DNA"/>
</dbReference>
<dbReference type="PANTHER" id="PTHR45431">
    <property type="entry name" value="RHODANESE-LIKE DOMAIN-CONTAINING PROTEIN 15, CHLOROPLASTIC"/>
    <property type="match status" value="1"/>
</dbReference>
<dbReference type="PANTHER" id="PTHR45431:SF3">
    <property type="entry name" value="RHODANESE-LIKE DOMAIN-CONTAINING PROTEIN 15, CHLOROPLASTIC"/>
    <property type="match status" value="1"/>
</dbReference>
<dbReference type="Proteomes" id="UP000183038">
    <property type="component" value="Unassembled WGS sequence"/>
</dbReference>
<dbReference type="Pfam" id="PF00581">
    <property type="entry name" value="Rhodanese"/>
    <property type="match status" value="1"/>
</dbReference>
<dbReference type="SUPFAM" id="SSF52821">
    <property type="entry name" value="Rhodanese/Cell cycle control phosphatase"/>
    <property type="match status" value="1"/>
</dbReference>
<dbReference type="Gene3D" id="3.40.250.10">
    <property type="entry name" value="Rhodanese-like domain"/>
    <property type="match status" value="1"/>
</dbReference>
<gene>
    <name evidence="2" type="ORF">SAMN05192540_1831</name>
</gene>
<proteinExistence type="predicted"/>
<protein>
    <submittedName>
        <fullName evidence="2">Rhodanese-related sulfurtransferase</fullName>
    </submittedName>
</protein>